<accession>A0A931CCS1</accession>
<organism evidence="1 2">
    <name type="scientific">Actinoplanes aureus</name>
    <dbReference type="NCBI Taxonomy" id="2792083"/>
    <lineage>
        <taxon>Bacteria</taxon>
        <taxon>Bacillati</taxon>
        <taxon>Actinomycetota</taxon>
        <taxon>Actinomycetes</taxon>
        <taxon>Micromonosporales</taxon>
        <taxon>Micromonosporaceae</taxon>
        <taxon>Actinoplanes</taxon>
    </lineage>
</organism>
<dbReference type="Gene3D" id="1.10.260.40">
    <property type="entry name" value="lambda repressor-like DNA-binding domains"/>
    <property type="match status" value="1"/>
</dbReference>
<evidence type="ECO:0000313" key="2">
    <source>
        <dbReference type="Proteomes" id="UP000598146"/>
    </source>
</evidence>
<proteinExistence type="predicted"/>
<dbReference type="RefSeq" id="WP_196416753.1">
    <property type="nucleotide sequence ID" value="NZ_JADQTO010000013.1"/>
</dbReference>
<evidence type="ECO:0000313" key="1">
    <source>
        <dbReference type="EMBL" id="MBG0564966.1"/>
    </source>
</evidence>
<dbReference type="Proteomes" id="UP000598146">
    <property type="component" value="Unassembled WGS sequence"/>
</dbReference>
<sequence length="154" mass="17047">MSTTSGGRPLTTMQDRLNYLFETVRPVGKPRYSVREVAEAIKRDQGFDISAAYINYICTGERENPGVQQVRALACFFGVPASFLLGDGDQSQIARELEQLRAAVRFKEKLQAADDAMNDPCVRVIAMKARGLSPSHLKLVSAMLDQVREIEGLP</sequence>
<dbReference type="GO" id="GO:0003677">
    <property type="term" value="F:DNA binding"/>
    <property type="evidence" value="ECO:0007669"/>
    <property type="project" value="InterPro"/>
</dbReference>
<gene>
    <name evidence="1" type="ORF">I4J89_26295</name>
</gene>
<dbReference type="AlphaFoldDB" id="A0A931CCS1"/>
<name>A0A931CCS1_9ACTN</name>
<reference evidence="1" key="1">
    <citation type="submission" date="2020-11" db="EMBL/GenBank/DDBJ databases">
        <title>Isolation and identification of active actinomycetes.</title>
        <authorList>
            <person name="Sun X."/>
        </authorList>
    </citation>
    <scope>NUCLEOTIDE SEQUENCE</scope>
    <source>
        <strain evidence="1">NEAU-A11</strain>
    </source>
</reference>
<comment type="caution">
    <text evidence="1">The sequence shown here is derived from an EMBL/GenBank/DDBJ whole genome shotgun (WGS) entry which is preliminary data.</text>
</comment>
<keyword evidence="2" id="KW-1185">Reference proteome</keyword>
<protein>
    <submittedName>
        <fullName evidence="1">Helix-turn-helix transcriptional regulator</fullName>
    </submittedName>
</protein>
<dbReference type="EMBL" id="JADQTO010000013">
    <property type="protein sequence ID" value="MBG0564966.1"/>
    <property type="molecule type" value="Genomic_DNA"/>
</dbReference>
<dbReference type="InterPro" id="IPR010982">
    <property type="entry name" value="Lambda_DNA-bd_dom_sf"/>
</dbReference>